<dbReference type="Pfam" id="PF02511">
    <property type="entry name" value="Thy1"/>
    <property type="match status" value="1"/>
</dbReference>
<protein>
    <submittedName>
        <fullName evidence="1">Flavin-dependent thymidylate synthase</fullName>
    </submittedName>
</protein>
<dbReference type="GO" id="GO:0006231">
    <property type="term" value="P:dTMP biosynthetic process"/>
    <property type="evidence" value="ECO:0007669"/>
    <property type="project" value="InterPro"/>
</dbReference>
<accession>A0A8S5SLN9</accession>
<organism evidence="1">
    <name type="scientific">Siphoviridae sp. ctrCN24</name>
    <dbReference type="NCBI Taxonomy" id="2827953"/>
    <lineage>
        <taxon>Viruses</taxon>
        <taxon>Duplodnaviria</taxon>
        <taxon>Heunggongvirae</taxon>
        <taxon>Uroviricota</taxon>
        <taxon>Caudoviricetes</taxon>
    </lineage>
</organism>
<dbReference type="EMBL" id="BK032616">
    <property type="protein sequence ID" value="DAF51482.1"/>
    <property type="molecule type" value="Genomic_DNA"/>
</dbReference>
<reference evidence="1" key="1">
    <citation type="journal article" date="2021" name="Proc. Natl. Acad. Sci. U.S.A.">
        <title>A Catalog of Tens of Thousands of Viruses from Human Metagenomes Reveals Hidden Associations with Chronic Diseases.</title>
        <authorList>
            <person name="Tisza M.J."/>
            <person name="Buck C.B."/>
        </authorList>
    </citation>
    <scope>NUCLEOTIDE SEQUENCE</scope>
    <source>
        <strain evidence="1">CtrCN24</strain>
    </source>
</reference>
<proteinExistence type="predicted"/>
<name>A0A8S5SLN9_9CAUD</name>
<dbReference type="GO" id="GO:0050660">
    <property type="term" value="F:flavin adenine dinucleotide binding"/>
    <property type="evidence" value="ECO:0007669"/>
    <property type="project" value="InterPro"/>
</dbReference>
<dbReference type="InterPro" id="IPR036098">
    <property type="entry name" value="Thymidylate_synthase_ThyX_sf"/>
</dbReference>
<evidence type="ECO:0000313" key="1">
    <source>
        <dbReference type="EMBL" id="DAF51482.1"/>
    </source>
</evidence>
<dbReference type="Gene3D" id="3.30.1360.170">
    <property type="match status" value="1"/>
</dbReference>
<dbReference type="GO" id="GO:0050797">
    <property type="term" value="F:thymidylate synthase (FAD) activity"/>
    <property type="evidence" value="ECO:0007669"/>
    <property type="project" value="InterPro"/>
</dbReference>
<dbReference type="InterPro" id="IPR003669">
    <property type="entry name" value="Thymidylate_synthase_ThyX"/>
</dbReference>
<dbReference type="SUPFAM" id="SSF69796">
    <property type="entry name" value="Thymidylate synthase-complementing protein Thy1"/>
    <property type="match status" value="1"/>
</dbReference>
<sequence length="170" mass="19587">MLKHPTDDDWAFVKTCALNTIGKKATTLPTDEWKKKILRAEHSPIRTLWFAFEMHIPSWVSVHYVRHNVGCSHFVQSQRNDRQSNYDRNKAPQNAEVSHIMVINAQALINMAHKRLCGAAANETRTVMREIVKLVLQTNPEFKEMLVPQCVYKNGKCDEFYPCGYNGGRN</sequence>